<name>A0AAW0EH02_9AGAR</name>
<gene>
    <name evidence="3" type="ORF">VNI00_000416</name>
</gene>
<dbReference type="AlphaFoldDB" id="A0AAW0EH02"/>
<evidence type="ECO:0000256" key="2">
    <source>
        <dbReference type="SAM" id="Phobius"/>
    </source>
</evidence>
<sequence>MSQVSNKNYPRRVVVDDTDQRLQYSGAWSLDTGSFDERGSYGAPYRRTMHGTNETGASFSFDFEGDYILVRGARDVRNSGKAPTWTCQVDGGIIPVFSYGNPAQVTHQVLCEQRRLSRRSHTLTVNVTIDNPADQTFWVDYVEFSHVPEANIDGETIRIDSSDWSSITYSNTTGQWEELLGGFNGTDQLGGTLSFRFNGTSASLYTFNEGSDEDWVATSGRYYIDNSGDTSFTIPGSKRLSNGSRSDFNNQLLFATPSLSPGEHELVITFEGQKTGTRPIQWLIVDYFHVTAASASKSQFPVAAVAGGVAGGVVLIAGIALAVFFYLKRKRDKERMNGMWEGTGAAFSLHHQHDTSVITPFLSDNSPAPTSTPYSGYPSYSQNTWSGPVGSSSTRNTTATMPLLAGEFGDASGNTSGRPSYPPEKRRIDPRTSFDGTERQTVRSYPSHTVLSPSSPPVSSPPASSSSASYFDPYAEHSYSYSNSTSNWESMKSAQRQAMANEQSRVIRHHEDSGVRLPHTVDLPPDYTRD</sequence>
<keyword evidence="2" id="KW-0472">Membrane</keyword>
<dbReference type="Proteomes" id="UP001383192">
    <property type="component" value="Unassembled WGS sequence"/>
</dbReference>
<evidence type="ECO:0000313" key="3">
    <source>
        <dbReference type="EMBL" id="KAK7062918.1"/>
    </source>
</evidence>
<accession>A0AAW0EH02</accession>
<evidence type="ECO:0000256" key="1">
    <source>
        <dbReference type="SAM" id="MobiDB-lite"/>
    </source>
</evidence>
<proteinExistence type="predicted"/>
<feature type="compositionally biased region" description="Basic and acidic residues" evidence="1">
    <location>
        <begin position="423"/>
        <end position="441"/>
    </location>
</feature>
<evidence type="ECO:0000313" key="4">
    <source>
        <dbReference type="Proteomes" id="UP001383192"/>
    </source>
</evidence>
<feature type="compositionally biased region" description="Polar residues" evidence="1">
    <location>
        <begin position="481"/>
        <end position="504"/>
    </location>
</feature>
<feature type="region of interest" description="Disordered" evidence="1">
    <location>
        <begin position="405"/>
        <end position="468"/>
    </location>
</feature>
<feature type="region of interest" description="Disordered" evidence="1">
    <location>
        <begin position="481"/>
        <end position="530"/>
    </location>
</feature>
<feature type="compositionally biased region" description="Polar residues" evidence="1">
    <location>
        <begin position="442"/>
        <end position="451"/>
    </location>
</feature>
<feature type="transmembrane region" description="Helical" evidence="2">
    <location>
        <begin position="302"/>
        <end position="327"/>
    </location>
</feature>
<dbReference type="EMBL" id="JAYKXP010000001">
    <property type="protein sequence ID" value="KAK7062918.1"/>
    <property type="molecule type" value="Genomic_DNA"/>
</dbReference>
<comment type="caution">
    <text evidence="3">The sequence shown here is derived from an EMBL/GenBank/DDBJ whole genome shotgun (WGS) entry which is preliminary data.</text>
</comment>
<protein>
    <recommendedName>
        <fullName evidence="5">Transmembrane protein</fullName>
    </recommendedName>
</protein>
<keyword evidence="2" id="KW-0812">Transmembrane</keyword>
<keyword evidence="2" id="KW-1133">Transmembrane helix</keyword>
<dbReference type="Gene3D" id="2.60.120.260">
    <property type="entry name" value="Galactose-binding domain-like"/>
    <property type="match status" value="2"/>
</dbReference>
<organism evidence="3 4">
    <name type="scientific">Paramarasmius palmivorus</name>
    <dbReference type="NCBI Taxonomy" id="297713"/>
    <lineage>
        <taxon>Eukaryota</taxon>
        <taxon>Fungi</taxon>
        <taxon>Dikarya</taxon>
        <taxon>Basidiomycota</taxon>
        <taxon>Agaricomycotina</taxon>
        <taxon>Agaricomycetes</taxon>
        <taxon>Agaricomycetidae</taxon>
        <taxon>Agaricales</taxon>
        <taxon>Marasmiineae</taxon>
        <taxon>Marasmiaceae</taxon>
        <taxon>Paramarasmius</taxon>
    </lineage>
</organism>
<evidence type="ECO:0008006" key="5">
    <source>
        <dbReference type="Google" id="ProtNLM"/>
    </source>
</evidence>
<keyword evidence="4" id="KW-1185">Reference proteome</keyword>
<reference evidence="3 4" key="1">
    <citation type="submission" date="2024-01" db="EMBL/GenBank/DDBJ databases">
        <title>A draft genome for a cacao thread blight-causing isolate of Paramarasmius palmivorus.</title>
        <authorList>
            <person name="Baruah I.K."/>
            <person name="Bukari Y."/>
            <person name="Amoako-Attah I."/>
            <person name="Meinhardt L.W."/>
            <person name="Bailey B.A."/>
            <person name="Cohen S.P."/>
        </authorList>
    </citation>
    <scope>NUCLEOTIDE SEQUENCE [LARGE SCALE GENOMIC DNA]</scope>
    <source>
        <strain evidence="3 4">GH-12</strain>
    </source>
</reference>